<evidence type="ECO:0000313" key="3">
    <source>
        <dbReference type="Proteomes" id="UP000224567"/>
    </source>
</evidence>
<evidence type="ECO:0000256" key="1">
    <source>
        <dbReference type="SAM" id="MobiDB-lite"/>
    </source>
</evidence>
<dbReference type="EMBL" id="MLFT02000009">
    <property type="protein sequence ID" value="PHT37543.1"/>
    <property type="molecule type" value="Genomic_DNA"/>
</dbReference>
<keyword evidence="3" id="KW-1185">Reference proteome</keyword>
<dbReference type="Proteomes" id="UP000224567">
    <property type="component" value="Unassembled WGS sequence"/>
</dbReference>
<feature type="compositionally biased region" description="Basic and acidic residues" evidence="1">
    <location>
        <begin position="83"/>
        <end position="94"/>
    </location>
</feature>
<accession>A0A2G2VX76</accession>
<reference evidence="3" key="2">
    <citation type="journal article" date="2017" name="J. Anim. Genet.">
        <title>Multiple reference genome sequences of hot pepper reveal the massive evolution of plant disease resistance genes by retroduplication.</title>
        <authorList>
            <person name="Kim S."/>
            <person name="Park J."/>
            <person name="Yeom S.-I."/>
            <person name="Kim Y.-M."/>
            <person name="Seo E."/>
            <person name="Kim K.-T."/>
            <person name="Kim M.-S."/>
            <person name="Lee J.M."/>
            <person name="Cheong K."/>
            <person name="Shin H.-S."/>
            <person name="Kim S.-B."/>
            <person name="Han K."/>
            <person name="Lee J."/>
            <person name="Park M."/>
            <person name="Lee H.-A."/>
            <person name="Lee H.-Y."/>
            <person name="Lee Y."/>
            <person name="Oh S."/>
            <person name="Lee J.H."/>
            <person name="Choi E."/>
            <person name="Choi E."/>
            <person name="Lee S.E."/>
            <person name="Jeon J."/>
            <person name="Kim H."/>
            <person name="Choi G."/>
            <person name="Song H."/>
            <person name="Lee J."/>
            <person name="Lee S.-C."/>
            <person name="Kwon J.-K."/>
            <person name="Lee H.-Y."/>
            <person name="Koo N."/>
            <person name="Hong Y."/>
            <person name="Kim R.W."/>
            <person name="Kang W.-H."/>
            <person name="Huh J.H."/>
            <person name="Kang B.-C."/>
            <person name="Yang T.-J."/>
            <person name="Lee Y.-H."/>
            <person name="Bennetzen J.L."/>
            <person name="Choi D."/>
        </authorList>
    </citation>
    <scope>NUCLEOTIDE SEQUENCE [LARGE SCALE GENOMIC DNA]</scope>
    <source>
        <strain evidence="3">cv. PBC81</strain>
    </source>
</reference>
<reference evidence="2 3" key="1">
    <citation type="journal article" date="2017" name="Genome Biol.">
        <title>New reference genome sequences of hot pepper reveal the massive evolution of plant disease-resistance genes by retroduplication.</title>
        <authorList>
            <person name="Kim S."/>
            <person name="Park J."/>
            <person name="Yeom S.I."/>
            <person name="Kim Y.M."/>
            <person name="Seo E."/>
            <person name="Kim K.T."/>
            <person name="Kim M.S."/>
            <person name="Lee J.M."/>
            <person name="Cheong K."/>
            <person name="Shin H.S."/>
            <person name="Kim S.B."/>
            <person name="Han K."/>
            <person name="Lee J."/>
            <person name="Park M."/>
            <person name="Lee H.A."/>
            <person name="Lee H.Y."/>
            <person name="Lee Y."/>
            <person name="Oh S."/>
            <person name="Lee J.H."/>
            <person name="Choi E."/>
            <person name="Choi E."/>
            <person name="Lee S.E."/>
            <person name="Jeon J."/>
            <person name="Kim H."/>
            <person name="Choi G."/>
            <person name="Song H."/>
            <person name="Lee J."/>
            <person name="Lee S.C."/>
            <person name="Kwon J.K."/>
            <person name="Lee H.Y."/>
            <person name="Koo N."/>
            <person name="Hong Y."/>
            <person name="Kim R.W."/>
            <person name="Kang W.H."/>
            <person name="Huh J.H."/>
            <person name="Kang B.C."/>
            <person name="Yang T.J."/>
            <person name="Lee Y.H."/>
            <person name="Bennetzen J.L."/>
            <person name="Choi D."/>
        </authorList>
    </citation>
    <scope>NUCLEOTIDE SEQUENCE [LARGE SCALE GENOMIC DNA]</scope>
    <source>
        <strain evidence="3">cv. PBC81</strain>
    </source>
</reference>
<dbReference type="OrthoDB" id="1750130at2759"/>
<dbReference type="STRING" id="33114.A0A2G2VX76"/>
<sequence>MKRTRRRWSIKSNFSRIISYGFKMLRLLRTNFEKIQKEHREMFKQSFANASSMVKDYRVRAEKSAKFITLQDKDMVEFAEERENLTRAHEERRQTLGRGDCP</sequence>
<feature type="region of interest" description="Disordered" evidence="1">
    <location>
        <begin position="83"/>
        <end position="102"/>
    </location>
</feature>
<comment type="caution">
    <text evidence="2">The sequence shown here is derived from an EMBL/GenBank/DDBJ whole genome shotgun (WGS) entry which is preliminary data.</text>
</comment>
<organism evidence="2 3">
    <name type="scientific">Capsicum baccatum</name>
    <name type="common">Peruvian pepper</name>
    <dbReference type="NCBI Taxonomy" id="33114"/>
    <lineage>
        <taxon>Eukaryota</taxon>
        <taxon>Viridiplantae</taxon>
        <taxon>Streptophyta</taxon>
        <taxon>Embryophyta</taxon>
        <taxon>Tracheophyta</taxon>
        <taxon>Spermatophyta</taxon>
        <taxon>Magnoliopsida</taxon>
        <taxon>eudicotyledons</taxon>
        <taxon>Gunneridae</taxon>
        <taxon>Pentapetalae</taxon>
        <taxon>asterids</taxon>
        <taxon>lamiids</taxon>
        <taxon>Solanales</taxon>
        <taxon>Solanaceae</taxon>
        <taxon>Solanoideae</taxon>
        <taxon>Capsiceae</taxon>
        <taxon>Capsicum</taxon>
    </lineage>
</organism>
<protein>
    <submittedName>
        <fullName evidence="2">Uncharacterized protein</fullName>
    </submittedName>
</protein>
<proteinExistence type="predicted"/>
<dbReference type="AlphaFoldDB" id="A0A2G2VX76"/>
<gene>
    <name evidence="2" type="ORF">CQW23_21116</name>
</gene>
<evidence type="ECO:0000313" key="2">
    <source>
        <dbReference type="EMBL" id="PHT37543.1"/>
    </source>
</evidence>
<name>A0A2G2VX76_CAPBA</name>